<reference evidence="1 2" key="1">
    <citation type="submission" date="2017-02" db="EMBL/GenBank/DDBJ databases">
        <title>Whole genome sequencing of Helicobacter bilis strain AAQJH.</title>
        <authorList>
            <person name="Conlan S."/>
            <person name="Thomas P.J."/>
            <person name="Mullikin J."/>
            <person name="Palmore T.N."/>
            <person name="Frank K.M."/>
            <person name="Segre J.A."/>
        </authorList>
    </citation>
    <scope>NUCLEOTIDE SEQUENCE [LARGE SCALE GENOMIC DNA]</scope>
    <source>
        <strain evidence="1 2">AAQJH</strain>
    </source>
</reference>
<dbReference type="PANTHER" id="PTHR35850">
    <property type="entry name" value="CYTOPLASMIC PROTEIN-RELATED"/>
    <property type="match status" value="1"/>
</dbReference>
<dbReference type="Proteomes" id="UP000188298">
    <property type="component" value="Chromosome"/>
</dbReference>
<name>A0A1Q2LFN9_9HELI</name>
<dbReference type="NCBIfam" id="TIGR03358">
    <property type="entry name" value="VI_chp_5"/>
    <property type="match status" value="1"/>
</dbReference>
<accession>A0A1Q2LFN9</accession>
<organism evidence="1 2">
    <name type="scientific">Helicobacter bilis</name>
    <dbReference type="NCBI Taxonomy" id="37372"/>
    <lineage>
        <taxon>Bacteria</taxon>
        <taxon>Pseudomonadati</taxon>
        <taxon>Campylobacterota</taxon>
        <taxon>Epsilonproteobacteria</taxon>
        <taxon>Campylobacterales</taxon>
        <taxon>Helicobacteraceae</taxon>
        <taxon>Helicobacter</taxon>
    </lineage>
</organism>
<dbReference type="RefSeq" id="WP_005219823.1">
    <property type="nucleotide sequence ID" value="NZ_CABKOK010000008.1"/>
</dbReference>
<dbReference type="Pfam" id="PF05591">
    <property type="entry name" value="T6SS_VipA"/>
    <property type="match status" value="1"/>
</dbReference>
<dbReference type="EMBL" id="CP019645">
    <property type="protein sequence ID" value="AQQ59256.1"/>
    <property type="molecule type" value="Genomic_DNA"/>
</dbReference>
<evidence type="ECO:0000313" key="1">
    <source>
        <dbReference type="EMBL" id="AQQ59256.1"/>
    </source>
</evidence>
<dbReference type="InterPro" id="IPR008312">
    <property type="entry name" value="T6SS_TssB1"/>
</dbReference>
<evidence type="ECO:0000313" key="2">
    <source>
        <dbReference type="Proteomes" id="UP000188298"/>
    </source>
</evidence>
<proteinExistence type="predicted"/>
<sequence>MAEKNSTPPKERINITYKSKTGGQTPEIELPLKLMVMANFTGGNKVPLEERGLTSINKHNFNQVMQKMQIESHFSVKNTLSQDADELNVKLKIENMKDFTPDSIANQVPELNKLLKLREALIALKGPMGNIPDFRKAVLEALKNKDIKEKLLLEIQESRENNEQLD</sequence>
<dbReference type="AlphaFoldDB" id="A0A1Q2LFN9"/>
<gene>
    <name evidence="1" type="ORF">XJ32_03115</name>
</gene>
<protein>
    <submittedName>
        <fullName evidence="1">Type VI secretion protein</fullName>
    </submittedName>
</protein>
<dbReference type="KEGG" id="hbl:XJ32_03115"/>
<dbReference type="PANTHER" id="PTHR35850:SF2">
    <property type="entry name" value="TYPE VI SECRETION SYSTEM CONTRACTILE SHEATH SMALL SUBUNIT"/>
    <property type="match status" value="1"/>
</dbReference>
<dbReference type="PIRSF" id="PIRSF028301">
    <property type="entry name" value="UCP028301"/>
    <property type="match status" value="1"/>
</dbReference>